<protein>
    <submittedName>
        <fullName evidence="1">Uncharacterized protein</fullName>
    </submittedName>
</protein>
<keyword evidence="2" id="KW-1185">Reference proteome</keyword>
<name>A0ABW9YXF1_9HYPH</name>
<sequence length="63" mass="7609">MGLTMEVNMWNEEERHELVQQLEELYRRLVRRPMAERQQWPHAQAEEAVLCLLDSYVRAEPQA</sequence>
<evidence type="ECO:0000313" key="2">
    <source>
        <dbReference type="Proteomes" id="UP000818323"/>
    </source>
</evidence>
<dbReference type="Proteomes" id="UP000818323">
    <property type="component" value="Unassembled WGS sequence"/>
</dbReference>
<dbReference type="EMBL" id="JAAAXJ010000002">
    <property type="protein sequence ID" value="NBJ23808.1"/>
    <property type="molecule type" value="Genomic_DNA"/>
</dbReference>
<reference evidence="1 2" key="1">
    <citation type="submission" date="2020-01" db="EMBL/GenBank/DDBJ databases">
        <title>Microvirga sp. nov., an arsenate reduction bacterium isolated from Tibet hotspring sediments.</title>
        <authorList>
            <person name="Yuan C.-G."/>
        </authorList>
    </citation>
    <scope>NUCLEOTIDE SEQUENCE [LARGE SCALE GENOMIC DNA]</scope>
    <source>
        <strain evidence="1 2">SYSU G3D203</strain>
    </source>
</reference>
<accession>A0ABW9YXF1</accession>
<proteinExistence type="predicted"/>
<evidence type="ECO:0000313" key="1">
    <source>
        <dbReference type="EMBL" id="NBJ23808.1"/>
    </source>
</evidence>
<comment type="caution">
    <text evidence="1">The sequence shown here is derived from an EMBL/GenBank/DDBJ whole genome shotgun (WGS) entry which is preliminary data.</text>
</comment>
<gene>
    <name evidence="1" type="ORF">GR303_05495</name>
</gene>
<organism evidence="1 2">
    <name type="scientific">Microvirga arsenatis</name>
    <dbReference type="NCBI Taxonomy" id="2692265"/>
    <lineage>
        <taxon>Bacteria</taxon>
        <taxon>Pseudomonadati</taxon>
        <taxon>Pseudomonadota</taxon>
        <taxon>Alphaproteobacteria</taxon>
        <taxon>Hyphomicrobiales</taxon>
        <taxon>Methylobacteriaceae</taxon>
        <taxon>Microvirga</taxon>
    </lineage>
</organism>
<dbReference type="RefSeq" id="WP_161721018.1">
    <property type="nucleotide sequence ID" value="NZ_JAAAXI010000001.1"/>
</dbReference>